<sequence>MRKSSEIINDHVKTLEEMIDIMDDLWEAERQGKWRAAENARLELYNAKQMYKDYLDEYIDRRIKTYIETKEGKQ</sequence>
<reference evidence="1" key="1">
    <citation type="submission" date="2020-05" db="EMBL/GenBank/DDBJ databases">
        <authorList>
            <person name="Chiriac C."/>
            <person name="Salcher M."/>
            <person name="Ghai R."/>
            <person name="Kavagutti S V."/>
        </authorList>
    </citation>
    <scope>NUCLEOTIDE SEQUENCE</scope>
</reference>
<proteinExistence type="predicted"/>
<organism evidence="1">
    <name type="scientific">uncultured Caudovirales phage</name>
    <dbReference type="NCBI Taxonomy" id="2100421"/>
    <lineage>
        <taxon>Viruses</taxon>
        <taxon>Duplodnaviria</taxon>
        <taxon>Heunggongvirae</taxon>
        <taxon>Uroviricota</taxon>
        <taxon>Caudoviricetes</taxon>
        <taxon>Peduoviridae</taxon>
        <taxon>Maltschvirus</taxon>
        <taxon>Maltschvirus maltsch</taxon>
    </lineage>
</organism>
<accession>A0A6J7WW88</accession>
<gene>
    <name evidence="1" type="ORF">UFOVP245_52</name>
</gene>
<name>A0A6J7WW88_9CAUD</name>
<dbReference type="EMBL" id="LR798287">
    <property type="protein sequence ID" value="CAB5220962.1"/>
    <property type="molecule type" value="Genomic_DNA"/>
</dbReference>
<protein>
    <submittedName>
        <fullName evidence="1">Uncharacterized protein</fullName>
    </submittedName>
</protein>
<evidence type="ECO:0000313" key="1">
    <source>
        <dbReference type="EMBL" id="CAB5220962.1"/>
    </source>
</evidence>